<evidence type="ECO:0008006" key="4">
    <source>
        <dbReference type="Google" id="ProtNLM"/>
    </source>
</evidence>
<evidence type="ECO:0000256" key="1">
    <source>
        <dbReference type="SAM" id="MobiDB-lite"/>
    </source>
</evidence>
<dbReference type="Proteomes" id="UP000012073">
    <property type="component" value="Unassembled WGS sequence"/>
</dbReference>
<dbReference type="STRING" id="2769.R7Q3D1"/>
<feature type="region of interest" description="Disordered" evidence="1">
    <location>
        <begin position="166"/>
        <end position="194"/>
    </location>
</feature>
<dbReference type="GeneID" id="17319886"/>
<accession>R7Q3D1</accession>
<dbReference type="KEGG" id="ccp:CHC_T00001473001"/>
<organism evidence="2 3">
    <name type="scientific">Chondrus crispus</name>
    <name type="common">Carrageen Irish moss</name>
    <name type="synonym">Polymorpha crispa</name>
    <dbReference type="NCBI Taxonomy" id="2769"/>
    <lineage>
        <taxon>Eukaryota</taxon>
        <taxon>Rhodophyta</taxon>
        <taxon>Florideophyceae</taxon>
        <taxon>Rhodymeniophycidae</taxon>
        <taxon>Gigartinales</taxon>
        <taxon>Gigartinaceae</taxon>
        <taxon>Chondrus</taxon>
    </lineage>
</organism>
<evidence type="ECO:0000313" key="2">
    <source>
        <dbReference type="EMBL" id="CDF32504.1"/>
    </source>
</evidence>
<dbReference type="EMBL" id="HG001512">
    <property type="protein sequence ID" value="CDF32504.1"/>
    <property type="molecule type" value="Genomic_DNA"/>
</dbReference>
<dbReference type="OrthoDB" id="18412at2759"/>
<dbReference type="Gene3D" id="3.30.60.190">
    <property type="match status" value="1"/>
</dbReference>
<dbReference type="PhylomeDB" id="R7Q3D1"/>
<dbReference type="CDD" id="cd23024">
    <property type="entry name" value="zf-HIT_ZNHIT2-3"/>
    <property type="match status" value="1"/>
</dbReference>
<gene>
    <name evidence="2" type="ORF">CHC_T00001473001</name>
</gene>
<name>R7Q3D1_CHOCR</name>
<keyword evidence="3" id="KW-1185">Reference proteome</keyword>
<sequence length="472" mass="52223">MAILELTGSANAQPCGVSGCDAISRYECPRCHVPYCTASCYGAHSKSCVDAFKNDVDVRLKNVKVSDWERRRFNAIVERVREAGFYGGTYEDPVLEDSEEDVMDCSEIQEEETPHEGDVPELLEQFINSLDDQGKEFVSMIDKGVRERLEEQNLLARGEGAASLIPDVGKEAPSSPAGRKKAQHDLPANAPESADGVTEKLEELTHDMEAQDLSYDEILRRLPEEMARDFEARLLDGRASRMLQLWRPWWIFLPVDDVVENDGSDGSVAELPPLPSPDSLIVPISVSRRASPTIVNNVSEVLGAYCMSLRLCNGDWHSDPSHVARKIWEFSSVLSDDRRYASMEEACTSSMGKLVQVGKSQAAALEAFNDVSAVISGRSEWVARALYECQGIFEAALAEAPAMGKKPLRARVRKIAYLVSWALCQDTSALVIAARAVLSYAELERGRCEEVRVAGEAIRLSKKAETRIEMFP</sequence>
<dbReference type="PANTHER" id="PTHR15555">
    <property type="entry name" value="ZINC FINGER HIT DOMAIN CONTAINING PROTEIN 2 PROTEIN FON -RELATED"/>
    <property type="match status" value="1"/>
</dbReference>
<dbReference type="RefSeq" id="XP_005712169.1">
    <property type="nucleotide sequence ID" value="XM_005712112.1"/>
</dbReference>
<proteinExistence type="predicted"/>
<protein>
    <recommendedName>
        <fullName evidence="4">HIT-type domain-containing protein</fullName>
    </recommendedName>
</protein>
<dbReference type="InterPro" id="IPR039646">
    <property type="entry name" value="ZNHIT2"/>
</dbReference>
<reference evidence="3" key="1">
    <citation type="journal article" date="2013" name="Proc. Natl. Acad. Sci. U.S.A.">
        <title>Genome structure and metabolic features in the red seaweed Chondrus crispus shed light on evolution of the Archaeplastida.</title>
        <authorList>
            <person name="Collen J."/>
            <person name="Porcel B."/>
            <person name="Carre W."/>
            <person name="Ball S.G."/>
            <person name="Chaparro C."/>
            <person name="Tonon T."/>
            <person name="Barbeyron T."/>
            <person name="Michel G."/>
            <person name="Noel B."/>
            <person name="Valentin K."/>
            <person name="Elias M."/>
            <person name="Artiguenave F."/>
            <person name="Arun A."/>
            <person name="Aury J.M."/>
            <person name="Barbosa-Neto J.F."/>
            <person name="Bothwell J.H."/>
            <person name="Bouget F.Y."/>
            <person name="Brillet L."/>
            <person name="Cabello-Hurtado F."/>
            <person name="Capella-Gutierrez S."/>
            <person name="Charrier B."/>
            <person name="Cladiere L."/>
            <person name="Cock J.M."/>
            <person name="Coelho S.M."/>
            <person name="Colleoni C."/>
            <person name="Czjzek M."/>
            <person name="Da Silva C."/>
            <person name="Delage L."/>
            <person name="Denoeud F."/>
            <person name="Deschamps P."/>
            <person name="Dittami S.M."/>
            <person name="Gabaldon T."/>
            <person name="Gachon C.M."/>
            <person name="Groisillier A."/>
            <person name="Herve C."/>
            <person name="Jabbari K."/>
            <person name="Katinka M."/>
            <person name="Kloareg B."/>
            <person name="Kowalczyk N."/>
            <person name="Labadie K."/>
            <person name="Leblanc C."/>
            <person name="Lopez P.J."/>
            <person name="McLachlan D.H."/>
            <person name="Meslet-Cladiere L."/>
            <person name="Moustafa A."/>
            <person name="Nehr Z."/>
            <person name="Nyvall Collen P."/>
            <person name="Panaud O."/>
            <person name="Partensky F."/>
            <person name="Poulain J."/>
            <person name="Rensing S.A."/>
            <person name="Rousvoal S."/>
            <person name="Samson G."/>
            <person name="Symeonidi A."/>
            <person name="Weissenbach J."/>
            <person name="Zambounis A."/>
            <person name="Wincker P."/>
            <person name="Boyen C."/>
        </authorList>
    </citation>
    <scope>NUCLEOTIDE SEQUENCE [LARGE SCALE GENOMIC DNA]</scope>
    <source>
        <strain evidence="3">cv. Stackhouse</strain>
    </source>
</reference>
<dbReference type="PANTHER" id="PTHR15555:SF0">
    <property type="entry name" value="ZINC FINGER HIT DOMAIN-CONTAINING PROTEIN 2"/>
    <property type="match status" value="1"/>
</dbReference>
<evidence type="ECO:0000313" key="3">
    <source>
        <dbReference type="Proteomes" id="UP000012073"/>
    </source>
</evidence>
<dbReference type="AlphaFoldDB" id="R7Q3D1"/>
<dbReference type="Gramene" id="CDF32504">
    <property type="protein sequence ID" value="CDF32504"/>
    <property type="gene ID" value="CHC_T00001473001"/>
</dbReference>